<organism evidence="2 3">
    <name type="scientific">Opisthorchis felineus</name>
    <dbReference type="NCBI Taxonomy" id="147828"/>
    <lineage>
        <taxon>Eukaryota</taxon>
        <taxon>Metazoa</taxon>
        <taxon>Spiralia</taxon>
        <taxon>Lophotrochozoa</taxon>
        <taxon>Platyhelminthes</taxon>
        <taxon>Trematoda</taxon>
        <taxon>Digenea</taxon>
        <taxon>Opisthorchiida</taxon>
        <taxon>Opisthorchiata</taxon>
        <taxon>Opisthorchiidae</taxon>
        <taxon>Opisthorchis</taxon>
    </lineage>
</organism>
<keyword evidence="1" id="KW-0812">Transmembrane</keyword>
<evidence type="ECO:0000313" key="3">
    <source>
        <dbReference type="Proteomes" id="UP000308267"/>
    </source>
</evidence>
<feature type="transmembrane region" description="Helical" evidence="1">
    <location>
        <begin position="113"/>
        <end position="138"/>
    </location>
</feature>
<sequence length="141" mass="14936">MANVLRGIPLTILSISLALIIIALATSAWACGNLFTSCQDTHHRSVASAVAAVLLLGTLCLLLLIVMEAVSLCRSTISLNRGFQISYYVFLAVGLVSLLTGVLVYTGEMGRQWSYFMAVCANVLAIQVAVIVGVSAVCDKQ</sequence>
<keyword evidence="1" id="KW-1133">Transmembrane helix</keyword>
<protein>
    <recommendedName>
        <fullName evidence="4">MARVEL domain-containing protein</fullName>
    </recommendedName>
</protein>
<reference evidence="2 3" key="1">
    <citation type="journal article" date="2019" name="BMC Genomics">
        <title>New insights from Opisthorchis felineus genome: update on genomics of the epidemiologically important liver flukes.</title>
        <authorList>
            <person name="Ershov N.I."/>
            <person name="Mordvinov V.A."/>
            <person name="Prokhortchouk E.B."/>
            <person name="Pakharukova M.Y."/>
            <person name="Gunbin K.V."/>
            <person name="Ustyantsev K."/>
            <person name="Genaev M.A."/>
            <person name="Blinov A.G."/>
            <person name="Mazur A."/>
            <person name="Boulygina E."/>
            <person name="Tsygankova S."/>
            <person name="Khrameeva E."/>
            <person name="Chekanov N."/>
            <person name="Fan G."/>
            <person name="Xiao A."/>
            <person name="Zhang H."/>
            <person name="Xu X."/>
            <person name="Yang H."/>
            <person name="Solovyev V."/>
            <person name="Lee S.M."/>
            <person name="Liu X."/>
            <person name="Afonnikov D.A."/>
            <person name="Skryabin K.G."/>
        </authorList>
    </citation>
    <scope>NUCLEOTIDE SEQUENCE [LARGE SCALE GENOMIC DNA]</scope>
    <source>
        <strain evidence="2">AK-0245</strain>
        <tissue evidence="2">Whole organism</tissue>
    </source>
</reference>
<name>A0A4S2LLH4_OPIFE</name>
<dbReference type="AlphaFoldDB" id="A0A4S2LLH4"/>
<feature type="transmembrane region" description="Helical" evidence="1">
    <location>
        <begin position="46"/>
        <end position="66"/>
    </location>
</feature>
<evidence type="ECO:0000256" key="1">
    <source>
        <dbReference type="SAM" id="Phobius"/>
    </source>
</evidence>
<feature type="transmembrane region" description="Helical" evidence="1">
    <location>
        <begin position="87"/>
        <end position="107"/>
    </location>
</feature>
<comment type="caution">
    <text evidence="2">The sequence shown here is derived from an EMBL/GenBank/DDBJ whole genome shotgun (WGS) entry which is preliminary data.</text>
</comment>
<evidence type="ECO:0000313" key="2">
    <source>
        <dbReference type="EMBL" id="TGZ61919.1"/>
    </source>
</evidence>
<dbReference type="EMBL" id="SJOL01007764">
    <property type="protein sequence ID" value="TGZ61919.1"/>
    <property type="molecule type" value="Genomic_DNA"/>
</dbReference>
<keyword evidence="1" id="KW-0472">Membrane</keyword>
<proteinExistence type="predicted"/>
<gene>
    <name evidence="2" type="ORF">CRM22_007697</name>
</gene>
<accession>A0A4S2LLH4</accession>
<dbReference type="Proteomes" id="UP000308267">
    <property type="component" value="Unassembled WGS sequence"/>
</dbReference>
<keyword evidence="3" id="KW-1185">Reference proteome</keyword>
<evidence type="ECO:0008006" key="4">
    <source>
        <dbReference type="Google" id="ProtNLM"/>
    </source>
</evidence>